<evidence type="ECO:0000313" key="3">
    <source>
        <dbReference type="Proteomes" id="UP000266568"/>
    </source>
</evidence>
<proteinExistence type="predicted"/>
<dbReference type="Pfam" id="PF13471">
    <property type="entry name" value="Transglut_core3"/>
    <property type="match status" value="1"/>
</dbReference>
<reference evidence="2 3" key="1">
    <citation type="submission" date="2018-08" db="EMBL/GenBank/DDBJ databases">
        <title>Genomic Encyclopedia of Type Strains, Phase IV (KMG-IV): sequencing the most valuable type-strain genomes for metagenomic binning, comparative biology and taxonomic classification.</title>
        <authorList>
            <person name="Goeker M."/>
        </authorList>
    </citation>
    <scope>NUCLEOTIDE SEQUENCE [LARGE SCALE GENOMIC DNA]</scope>
    <source>
        <strain evidence="2 3">DSM 25527</strain>
    </source>
</reference>
<evidence type="ECO:0000313" key="2">
    <source>
        <dbReference type="EMBL" id="RIA44294.1"/>
    </source>
</evidence>
<organism evidence="2 3">
    <name type="scientific">Hephaestia caeni</name>
    <dbReference type="NCBI Taxonomy" id="645617"/>
    <lineage>
        <taxon>Bacteria</taxon>
        <taxon>Pseudomonadati</taxon>
        <taxon>Pseudomonadota</taxon>
        <taxon>Alphaproteobacteria</taxon>
        <taxon>Sphingomonadales</taxon>
        <taxon>Sphingomonadaceae</taxon>
        <taxon>Hephaestia</taxon>
    </lineage>
</organism>
<feature type="domain" description="Microcin J25-processing protein McjB C-terminal" evidence="1">
    <location>
        <begin position="104"/>
        <end position="213"/>
    </location>
</feature>
<dbReference type="NCBIfam" id="NF033537">
    <property type="entry name" value="lasso_biosyn_B2"/>
    <property type="match status" value="1"/>
</dbReference>
<dbReference type="InterPro" id="IPR053521">
    <property type="entry name" value="McjB-like"/>
</dbReference>
<dbReference type="Proteomes" id="UP000266568">
    <property type="component" value="Unassembled WGS sequence"/>
</dbReference>
<comment type="caution">
    <text evidence="2">The sequence shown here is derived from an EMBL/GenBank/DDBJ whole genome shotgun (WGS) entry which is preliminary data.</text>
</comment>
<sequence length="215" mass="23239">MVTVRPNLHFAWVCGTPIFLDLSAGRYFLLSGNAAAHFTAFAAGQAMPADIKSLLQLNILVDGPGIPESRQDIPSARSSYIDAAIAPASMTMLARAIALQTVHSFLLARRGLSKTLDVAKAAQTRPGFPYRSSTKIDEAVVASAFFHAQRIFPSANKCLPRSFAIADLLRRTGHRPTIVIGVQLPFAAHCWVQCEDRLVSDPLERVGTFVPILAA</sequence>
<dbReference type="EMBL" id="QXDC01000003">
    <property type="protein sequence ID" value="RIA44294.1"/>
    <property type="molecule type" value="Genomic_DNA"/>
</dbReference>
<dbReference type="InterPro" id="IPR032708">
    <property type="entry name" value="McjB_C"/>
</dbReference>
<evidence type="ECO:0000259" key="1">
    <source>
        <dbReference type="Pfam" id="PF13471"/>
    </source>
</evidence>
<protein>
    <submittedName>
        <fullName evidence="2">Transglutaminase superfamily protein</fullName>
    </submittedName>
</protein>
<dbReference type="AlphaFoldDB" id="A0A397PDQ5"/>
<accession>A0A397PDQ5</accession>
<keyword evidence="3" id="KW-1185">Reference proteome</keyword>
<name>A0A397PDQ5_9SPHN</name>
<gene>
    <name evidence="2" type="ORF">DFR49_2535</name>
</gene>